<dbReference type="GO" id="GO:0051287">
    <property type="term" value="F:NAD binding"/>
    <property type="evidence" value="ECO:0007669"/>
    <property type="project" value="InterPro"/>
</dbReference>
<comment type="caution">
    <text evidence="7">The sequence shown here is derived from an EMBL/GenBank/DDBJ whole genome shotgun (WGS) entry which is preliminary data.</text>
</comment>
<evidence type="ECO:0000256" key="3">
    <source>
        <dbReference type="ARBA" id="ARBA00023027"/>
    </source>
</evidence>
<dbReference type="GO" id="GO:0005829">
    <property type="term" value="C:cytosol"/>
    <property type="evidence" value="ECO:0007669"/>
    <property type="project" value="TreeGrafter"/>
</dbReference>
<organism evidence="7 8">
    <name type="scientific">Halovulum marinum</name>
    <dbReference type="NCBI Taxonomy" id="2662447"/>
    <lineage>
        <taxon>Bacteria</taxon>
        <taxon>Pseudomonadati</taxon>
        <taxon>Pseudomonadota</taxon>
        <taxon>Alphaproteobacteria</taxon>
        <taxon>Rhodobacterales</taxon>
        <taxon>Paracoccaceae</taxon>
        <taxon>Halovulum</taxon>
    </lineage>
</organism>
<comment type="similarity">
    <text evidence="4">Belongs to the D-isomer specific 2-hydroxyacid dehydrogenase family.</text>
</comment>
<dbReference type="Pfam" id="PF00389">
    <property type="entry name" value="2-Hacid_dh"/>
    <property type="match status" value="1"/>
</dbReference>
<evidence type="ECO:0000259" key="6">
    <source>
        <dbReference type="Pfam" id="PF02826"/>
    </source>
</evidence>
<evidence type="ECO:0000256" key="4">
    <source>
        <dbReference type="RuleBase" id="RU003719"/>
    </source>
</evidence>
<dbReference type="PANTHER" id="PTHR10996">
    <property type="entry name" value="2-HYDROXYACID DEHYDROGENASE-RELATED"/>
    <property type="match status" value="1"/>
</dbReference>
<evidence type="ECO:0000259" key="5">
    <source>
        <dbReference type="Pfam" id="PF00389"/>
    </source>
</evidence>
<dbReference type="InterPro" id="IPR006140">
    <property type="entry name" value="D-isomer_DH_NAD-bd"/>
</dbReference>
<dbReference type="PANTHER" id="PTHR10996:SF178">
    <property type="entry name" value="2-HYDROXYACID DEHYDROGENASE YGL185C-RELATED"/>
    <property type="match status" value="1"/>
</dbReference>
<dbReference type="InterPro" id="IPR006139">
    <property type="entry name" value="D-isomer_2_OHA_DH_cat_dom"/>
</dbReference>
<evidence type="ECO:0000256" key="2">
    <source>
        <dbReference type="ARBA" id="ARBA00023002"/>
    </source>
</evidence>
<dbReference type="GO" id="GO:0030267">
    <property type="term" value="F:glyoxylate reductase (NADPH) activity"/>
    <property type="evidence" value="ECO:0007669"/>
    <property type="project" value="TreeGrafter"/>
</dbReference>
<dbReference type="FunFam" id="3.40.50.720:FF:000213">
    <property type="entry name" value="Putative 2-hydroxyacid dehydrogenase"/>
    <property type="match status" value="1"/>
</dbReference>
<feature type="domain" description="D-isomer specific 2-hydroxyacid dehydrogenase NAD-binding" evidence="6">
    <location>
        <begin position="105"/>
        <end position="279"/>
    </location>
</feature>
<dbReference type="Pfam" id="PF02826">
    <property type="entry name" value="2-Hacid_dh_C"/>
    <property type="match status" value="1"/>
</dbReference>
<dbReference type="InterPro" id="IPR029752">
    <property type="entry name" value="D-isomer_DH_CS1"/>
</dbReference>
<name>A0A6L5YXQ8_9RHOB</name>
<keyword evidence="3" id="KW-0520">NAD</keyword>
<evidence type="ECO:0000313" key="8">
    <source>
        <dbReference type="Proteomes" id="UP000474957"/>
    </source>
</evidence>
<dbReference type="AlphaFoldDB" id="A0A6L5YXQ8"/>
<dbReference type="InterPro" id="IPR050223">
    <property type="entry name" value="D-isomer_2-hydroxyacid_DH"/>
</dbReference>
<keyword evidence="1" id="KW-0521">NADP</keyword>
<dbReference type="CDD" id="cd12156">
    <property type="entry name" value="HPPR"/>
    <property type="match status" value="1"/>
</dbReference>
<evidence type="ECO:0000256" key="1">
    <source>
        <dbReference type="ARBA" id="ARBA00022857"/>
    </source>
</evidence>
<keyword evidence="2 4" id="KW-0560">Oxidoreductase</keyword>
<dbReference type="PROSITE" id="PS00065">
    <property type="entry name" value="D_2_HYDROXYACID_DH_1"/>
    <property type="match status" value="1"/>
</dbReference>
<dbReference type="Gene3D" id="3.40.50.720">
    <property type="entry name" value="NAD(P)-binding Rossmann-like Domain"/>
    <property type="match status" value="2"/>
</dbReference>
<dbReference type="Proteomes" id="UP000474957">
    <property type="component" value="Unassembled WGS sequence"/>
</dbReference>
<dbReference type="SUPFAM" id="SSF51735">
    <property type="entry name" value="NAD(P)-binding Rossmann-fold domains"/>
    <property type="match status" value="1"/>
</dbReference>
<accession>A0A6L5YXQ8</accession>
<dbReference type="InterPro" id="IPR036291">
    <property type="entry name" value="NAD(P)-bd_dom_sf"/>
</dbReference>
<dbReference type="EMBL" id="WIND01000002">
    <property type="protein sequence ID" value="MSU88769.1"/>
    <property type="molecule type" value="Genomic_DNA"/>
</dbReference>
<dbReference type="SUPFAM" id="SSF52283">
    <property type="entry name" value="Formate/glycerate dehydrogenase catalytic domain-like"/>
    <property type="match status" value="1"/>
</dbReference>
<dbReference type="RefSeq" id="WP_154445122.1">
    <property type="nucleotide sequence ID" value="NZ_WIND01000002.1"/>
</dbReference>
<keyword evidence="8" id="KW-1185">Reference proteome</keyword>
<feature type="domain" description="D-isomer specific 2-hydroxyacid dehydrogenase catalytic" evidence="5">
    <location>
        <begin position="20"/>
        <end position="311"/>
    </location>
</feature>
<sequence>MTKPDVLLIGDYPDWDTEALAAAYTVHRGAPEALGADLATRIRAVAFKGHAPFGAGQMDALPGLGLIANFGVGYDAVDVEAATARGIRVTNTPDVLTDDVADLAVGMLLAATRHMVQADAWVRQRRWATEGTYPLLRKASGKRAGIVGLGRIGRAIADRLAAFDMPISYTSRAPKDVPAGWTHYTDPAEMAAQVDYLVVALAGGPETAGLVTRQALEALGPEGMLVNISRGTTVDEEAMIALLQSRKLGAAALDVFLNEPDPDPRLLELDNVLLQPHQASATVETRQAMGQLQRDNLAAFFADRPLKTPVN</sequence>
<proteinExistence type="inferred from homology"/>
<reference evidence="7 8" key="1">
    <citation type="submission" date="2019-10" db="EMBL/GenBank/DDBJ databases">
        <title>Cognatihalovulum marinum gen. nov. sp. nov., a new member of the family Rhodobacteraceae isolated from deep seawater of the Northwest Indian Ocean.</title>
        <authorList>
            <person name="Ruan C."/>
            <person name="Wang J."/>
            <person name="Zheng X."/>
            <person name="Song L."/>
            <person name="Zhu Y."/>
            <person name="Huang Y."/>
            <person name="Lu Z."/>
            <person name="Du W."/>
            <person name="Huang L."/>
            <person name="Dai X."/>
        </authorList>
    </citation>
    <scope>NUCLEOTIDE SEQUENCE [LARGE SCALE GENOMIC DNA]</scope>
    <source>
        <strain evidence="7 8">2CG4</strain>
    </source>
</reference>
<dbReference type="GO" id="GO:0016618">
    <property type="term" value="F:hydroxypyruvate reductase [NAD(P)H] activity"/>
    <property type="evidence" value="ECO:0007669"/>
    <property type="project" value="TreeGrafter"/>
</dbReference>
<gene>
    <name evidence="7" type="ORF">GE300_03925</name>
</gene>
<protein>
    <submittedName>
        <fullName evidence="7">2-hydroxyacid dehydrogenase</fullName>
    </submittedName>
</protein>
<evidence type="ECO:0000313" key="7">
    <source>
        <dbReference type="EMBL" id="MSU88769.1"/>
    </source>
</evidence>